<evidence type="ECO:0000256" key="2">
    <source>
        <dbReference type="SAM" id="SignalP"/>
    </source>
</evidence>
<evidence type="ECO:0000313" key="4">
    <source>
        <dbReference type="Proteomes" id="UP001064106"/>
    </source>
</evidence>
<accession>A0ABT2R375</accession>
<evidence type="ECO:0008006" key="5">
    <source>
        <dbReference type="Google" id="ProtNLM"/>
    </source>
</evidence>
<sequence length="135" mass="14836">MPKSSLLTLPATLVVLHTALAAPVFADQPLCGKKIAEVERQQAEARAHGHDHKARGLQRALDALRDGCTDQGLIDDARGDVDAAQQEVAERQADLDAAIREGDKDDIKKRREKLKEARQELAEEQADLEALLQVR</sequence>
<protein>
    <recommendedName>
        <fullName evidence="5">DUF1090 domain-containing protein</fullName>
    </recommendedName>
</protein>
<dbReference type="EMBL" id="ARXS01000027">
    <property type="protein sequence ID" value="MCU5784213.1"/>
    <property type="molecule type" value="Genomic_DNA"/>
</dbReference>
<feature type="coiled-coil region" evidence="1">
    <location>
        <begin position="74"/>
        <end position="134"/>
    </location>
</feature>
<keyword evidence="1" id="KW-0175">Coiled coil</keyword>
<dbReference type="Pfam" id="PF06476">
    <property type="entry name" value="DUF1090"/>
    <property type="match status" value="1"/>
</dbReference>
<organism evidence="3 4">
    <name type="scientific">Alloalcanivorax balearicus MACL04</name>
    <dbReference type="NCBI Taxonomy" id="1177182"/>
    <lineage>
        <taxon>Bacteria</taxon>
        <taxon>Pseudomonadati</taxon>
        <taxon>Pseudomonadota</taxon>
        <taxon>Gammaproteobacteria</taxon>
        <taxon>Oceanospirillales</taxon>
        <taxon>Alcanivoracaceae</taxon>
        <taxon>Alloalcanivorax</taxon>
    </lineage>
</organism>
<proteinExistence type="predicted"/>
<evidence type="ECO:0000256" key="1">
    <source>
        <dbReference type="SAM" id="Coils"/>
    </source>
</evidence>
<gene>
    <name evidence="3" type="ORF">MA04_03513</name>
</gene>
<feature type="signal peptide" evidence="2">
    <location>
        <begin position="1"/>
        <end position="21"/>
    </location>
</feature>
<dbReference type="RefSeq" id="WP_262461916.1">
    <property type="nucleotide sequence ID" value="NZ_ARXS01000027.1"/>
</dbReference>
<feature type="chain" id="PRO_5046117257" description="DUF1090 domain-containing protein" evidence="2">
    <location>
        <begin position="22"/>
        <end position="135"/>
    </location>
</feature>
<comment type="caution">
    <text evidence="3">The sequence shown here is derived from an EMBL/GenBank/DDBJ whole genome shotgun (WGS) entry which is preliminary data.</text>
</comment>
<evidence type="ECO:0000313" key="3">
    <source>
        <dbReference type="EMBL" id="MCU5784213.1"/>
    </source>
</evidence>
<keyword evidence="4" id="KW-1185">Reference proteome</keyword>
<reference evidence="3" key="1">
    <citation type="submission" date="2012-09" db="EMBL/GenBank/DDBJ databases">
        <title>Genome Sequence of alkane-degrading Bacterium Alcanivorax balearicus MACL04.</title>
        <authorList>
            <person name="Lai Q."/>
            <person name="Shao Z."/>
        </authorList>
    </citation>
    <scope>NUCLEOTIDE SEQUENCE</scope>
    <source>
        <strain evidence="3">MACL04</strain>
    </source>
</reference>
<dbReference type="Proteomes" id="UP001064106">
    <property type="component" value="Unassembled WGS sequence"/>
</dbReference>
<dbReference type="InterPro" id="IPR009468">
    <property type="entry name" value="DUF1090"/>
</dbReference>
<name>A0ABT2R375_9GAMM</name>
<keyword evidence="2" id="KW-0732">Signal</keyword>